<protein>
    <submittedName>
        <fullName evidence="2">GAF domain-containing protein</fullName>
    </submittedName>
</protein>
<organism evidence="2 3">
    <name type="scientific">Noviluteimonas gilva</name>
    <dbReference type="NCBI Taxonomy" id="2682097"/>
    <lineage>
        <taxon>Bacteria</taxon>
        <taxon>Pseudomonadati</taxon>
        <taxon>Pseudomonadota</taxon>
        <taxon>Gammaproteobacteria</taxon>
        <taxon>Lysobacterales</taxon>
        <taxon>Lysobacteraceae</taxon>
        <taxon>Noviluteimonas</taxon>
    </lineage>
</organism>
<dbReference type="SUPFAM" id="SSF55781">
    <property type="entry name" value="GAF domain-like"/>
    <property type="match status" value="1"/>
</dbReference>
<evidence type="ECO:0000313" key="2">
    <source>
        <dbReference type="EMBL" id="MUV15457.1"/>
    </source>
</evidence>
<dbReference type="EMBL" id="WOXT01000005">
    <property type="protein sequence ID" value="MUV15457.1"/>
    <property type="molecule type" value="Genomic_DNA"/>
</dbReference>
<evidence type="ECO:0000259" key="1">
    <source>
        <dbReference type="SMART" id="SM00065"/>
    </source>
</evidence>
<gene>
    <name evidence="2" type="ORF">GN331_14720</name>
</gene>
<dbReference type="Pfam" id="PF01590">
    <property type="entry name" value="GAF"/>
    <property type="match status" value="1"/>
</dbReference>
<name>A0A7C9HNQ0_9GAMM</name>
<reference evidence="2 3" key="1">
    <citation type="submission" date="2019-12" db="EMBL/GenBank/DDBJ databases">
        <authorList>
            <person name="Xu J."/>
        </authorList>
    </citation>
    <scope>NUCLEOTIDE SEQUENCE [LARGE SCALE GENOMIC DNA]</scope>
    <source>
        <strain evidence="2 3">HX-5-24</strain>
    </source>
</reference>
<dbReference type="InterPro" id="IPR003018">
    <property type="entry name" value="GAF"/>
</dbReference>
<dbReference type="Gene3D" id="3.30.450.40">
    <property type="match status" value="1"/>
</dbReference>
<sequence length="243" mass="26719">MAIDADIAKVARCPSVPTILDAVIELTGLRFAAVARVTETHWTACAVRDDLGFGLAPGADLVLESTICNEIRQHHQPVVFGHASAHPIYRTHHTPLQYGLESYISVPIFLRNGDFFGTLCAIDSAPSDVDADPVKEKSLTLFARLIGHQLDIADDLATSVTRLHDLLTDTASREELVTTTEREIRDLLQPVVTGLYLLRSSDALSQPDREVLADMEQSCARIGVMLGERLNQAYNRFKLTDEA</sequence>
<keyword evidence="3" id="KW-1185">Reference proteome</keyword>
<comment type="caution">
    <text evidence="2">The sequence shown here is derived from an EMBL/GenBank/DDBJ whole genome shotgun (WGS) entry which is preliminary data.</text>
</comment>
<proteinExistence type="predicted"/>
<dbReference type="InterPro" id="IPR029016">
    <property type="entry name" value="GAF-like_dom_sf"/>
</dbReference>
<evidence type="ECO:0000313" key="3">
    <source>
        <dbReference type="Proteomes" id="UP000479692"/>
    </source>
</evidence>
<dbReference type="AlphaFoldDB" id="A0A7C9HNQ0"/>
<dbReference type="Proteomes" id="UP000479692">
    <property type="component" value="Unassembled WGS sequence"/>
</dbReference>
<feature type="domain" description="GAF" evidence="1">
    <location>
        <begin position="11"/>
        <end position="164"/>
    </location>
</feature>
<dbReference type="SMART" id="SM00065">
    <property type="entry name" value="GAF"/>
    <property type="match status" value="1"/>
</dbReference>
<accession>A0A7C9HNQ0</accession>